<dbReference type="RefSeq" id="WP_076559746.1">
    <property type="nucleotide sequence ID" value="NZ_CP033929.1"/>
</dbReference>
<dbReference type="GeneID" id="303674803"/>
<gene>
    <name evidence="2" type="ORF">NCTC13560_00022</name>
    <name evidence="1" type="ORF">SAMN05421682_104182</name>
</gene>
<evidence type="ECO:0000313" key="2">
    <source>
        <dbReference type="EMBL" id="SUX41230.1"/>
    </source>
</evidence>
<keyword evidence="3" id="KW-1185">Reference proteome</keyword>
<evidence type="ECO:0000313" key="3">
    <source>
        <dbReference type="Proteomes" id="UP000185725"/>
    </source>
</evidence>
<evidence type="ECO:0000313" key="1">
    <source>
        <dbReference type="EMBL" id="SIQ35124.1"/>
    </source>
</evidence>
<reference evidence="2 4" key="2">
    <citation type="submission" date="2018-06" db="EMBL/GenBank/DDBJ databases">
        <authorList>
            <consortium name="Pathogen Informatics"/>
            <person name="Doyle S."/>
        </authorList>
    </citation>
    <scope>NUCLEOTIDE SEQUENCE [LARGE SCALE GENOMIC DNA]</scope>
    <source>
        <strain evidence="2 4">NCTC13560</strain>
    </source>
</reference>
<dbReference type="EMBL" id="FTMF01000004">
    <property type="protein sequence ID" value="SIQ35124.1"/>
    <property type="molecule type" value="Genomic_DNA"/>
</dbReference>
<evidence type="ECO:0000313" key="4">
    <source>
        <dbReference type="Proteomes" id="UP000255231"/>
    </source>
</evidence>
<dbReference type="EMBL" id="UFVS01000001">
    <property type="protein sequence ID" value="SUX41230.1"/>
    <property type="molecule type" value="Genomic_DNA"/>
</dbReference>
<reference evidence="1 3" key="1">
    <citation type="submission" date="2017-01" db="EMBL/GenBank/DDBJ databases">
        <authorList>
            <person name="Varghese N."/>
            <person name="Submissions S."/>
        </authorList>
    </citation>
    <scope>NUCLEOTIDE SEQUENCE [LARGE SCALE GENOMIC DNA]</scope>
    <source>
        <strain evidence="1 3">ATCC 27950</strain>
    </source>
</reference>
<dbReference type="KEGG" id="cil:EG358_13915"/>
<dbReference type="AlphaFoldDB" id="A0A381F3U4"/>
<proteinExistence type="predicted"/>
<sequence length="120" mass="13521">MSSEAAINPDGSPSVPTLFVVTQEGVAKKYDWEDLKIYINQSSHFNSSIKNNSTFTGLQNNINKTFTLPDIFIINSTRVYVNGIRQKIGINNDYVENNNTIILNIPPEPTDNLIIDYIKQ</sequence>
<organism evidence="2 4">
    <name type="scientific">Chryseobacterium indoltheticum</name>
    <dbReference type="NCBI Taxonomy" id="254"/>
    <lineage>
        <taxon>Bacteria</taxon>
        <taxon>Pseudomonadati</taxon>
        <taxon>Bacteroidota</taxon>
        <taxon>Flavobacteriia</taxon>
        <taxon>Flavobacteriales</taxon>
        <taxon>Weeksellaceae</taxon>
        <taxon>Chryseobacterium group</taxon>
        <taxon>Chryseobacterium</taxon>
    </lineage>
</organism>
<dbReference type="Proteomes" id="UP000255231">
    <property type="component" value="Unassembled WGS sequence"/>
</dbReference>
<dbReference type="Proteomes" id="UP000185725">
    <property type="component" value="Unassembled WGS sequence"/>
</dbReference>
<accession>A0A381F3U4</accession>
<protein>
    <submittedName>
        <fullName evidence="2">Uncharacterized protein</fullName>
    </submittedName>
</protein>
<name>A0A381F3U4_9FLAO</name>